<dbReference type="Proteomes" id="UP000694415">
    <property type="component" value="Unplaced"/>
</dbReference>
<dbReference type="GeneTree" id="ENSGT01140000286806"/>
<accession>A0A8C6H204</accession>
<feature type="compositionally biased region" description="Basic and acidic residues" evidence="1">
    <location>
        <begin position="109"/>
        <end position="120"/>
    </location>
</feature>
<organism evidence="2 3">
    <name type="scientific">Mus spicilegus</name>
    <name type="common">Mound-building mouse</name>
    <dbReference type="NCBI Taxonomy" id="10103"/>
    <lineage>
        <taxon>Eukaryota</taxon>
        <taxon>Metazoa</taxon>
        <taxon>Chordata</taxon>
        <taxon>Craniata</taxon>
        <taxon>Vertebrata</taxon>
        <taxon>Euteleostomi</taxon>
        <taxon>Mammalia</taxon>
        <taxon>Eutheria</taxon>
        <taxon>Euarchontoglires</taxon>
        <taxon>Glires</taxon>
        <taxon>Rodentia</taxon>
        <taxon>Myomorpha</taxon>
        <taxon>Muroidea</taxon>
        <taxon>Muridae</taxon>
        <taxon>Murinae</taxon>
        <taxon>Mus</taxon>
        <taxon>Mus</taxon>
    </lineage>
</organism>
<evidence type="ECO:0000313" key="3">
    <source>
        <dbReference type="Proteomes" id="UP000694415"/>
    </source>
</evidence>
<dbReference type="AlphaFoldDB" id="A0A8C6H204"/>
<evidence type="ECO:0000313" key="2">
    <source>
        <dbReference type="Ensembl" id="ENSMSIP00000015385.1"/>
    </source>
</evidence>
<evidence type="ECO:0000256" key="1">
    <source>
        <dbReference type="SAM" id="MobiDB-lite"/>
    </source>
</evidence>
<feature type="region of interest" description="Disordered" evidence="1">
    <location>
        <begin position="109"/>
        <end position="139"/>
    </location>
</feature>
<reference evidence="2" key="1">
    <citation type="submission" date="2025-08" db="UniProtKB">
        <authorList>
            <consortium name="Ensembl"/>
        </authorList>
    </citation>
    <scope>IDENTIFICATION</scope>
</reference>
<name>A0A8C6H204_MUSSI</name>
<protein>
    <submittedName>
        <fullName evidence="2">Uncharacterized protein</fullName>
    </submittedName>
</protein>
<reference evidence="2" key="2">
    <citation type="submission" date="2025-09" db="UniProtKB">
        <authorList>
            <consortium name="Ensembl"/>
        </authorList>
    </citation>
    <scope>IDENTIFICATION</scope>
</reference>
<sequence length="162" mass="17143">MAIPVSSSPEPRYHFTQSPAVECLLGLLASQPSLFFPEAPLQACGGTPPLSAHPALLQGSSAGVALSHWACSERYASPHDGHCGGVAVPPPPELGAVVPGAAEILPRDSEEPSLRLDGSFHPRSQRPRWPSPQPGRPWAQLRAGHRQIQLAGGFHTALHFHA</sequence>
<proteinExistence type="predicted"/>
<dbReference type="Ensembl" id="ENSMSIT00000019548.1">
    <property type="protein sequence ID" value="ENSMSIP00000015385.1"/>
    <property type="gene ID" value="ENSMSIG00000013222.1"/>
</dbReference>
<keyword evidence="3" id="KW-1185">Reference proteome</keyword>